<dbReference type="SUPFAM" id="SSF52540">
    <property type="entry name" value="P-loop containing nucleoside triphosphate hydrolases"/>
    <property type="match status" value="1"/>
</dbReference>
<keyword evidence="3" id="KW-1185">Reference proteome</keyword>
<dbReference type="Gene3D" id="3.40.50.300">
    <property type="entry name" value="P-loop containing nucleotide triphosphate hydrolases"/>
    <property type="match status" value="1"/>
</dbReference>
<dbReference type="OrthoDB" id="10268034at2759"/>
<reference evidence="2" key="1">
    <citation type="thesis" date="2020" institute="ProQuest LLC" country="789 East Eisenhower Parkway, Ann Arbor, MI, USA">
        <title>Comparative Genomics and Chromosome Evolution.</title>
        <authorList>
            <person name="Mudd A.B."/>
        </authorList>
    </citation>
    <scope>NUCLEOTIDE SEQUENCE</scope>
    <source>
        <strain evidence="2">Female2</strain>
        <tissue evidence="2">Blood</tissue>
    </source>
</reference>
<dbReference type="GO" id="GO:0005737">
    <property type="term" value="C:cytoplasm"/>
    <property type="evidence" value="ECO:0007669"/>
    <property type="project" value="TreeGrafter"/>
</dbReference>
<sequence length="299" mass="33432">MQIALAELPLLRSRLRNEIAHLDQQGGGSRYIMGSGETFLEVQQRLLKEREIKIKNALVKLKKKRNLLRTRRKQCEFPIVSVLGYTNSGKTTLIKALTGDEGLQPRDQLFATLDVTAHAGLLPCHLAVIYVDTIGFLSQLPHNLIESFSATLEDVIHSDLLIHVRDVSHPETDNQRTSVLSVLKNLSLPQKLLDTMIEVHNKIDLIDKPKDEEVSAVSVSALFGYGMEGLKQQIETAVMMSTGRTVMTINLDLESPQLNWLYKEASVQEVNVLPEEGTANVKVVITSSAYGKYKKLFCK</sequence>
<dbReference type="Gene3D" id="6.10.250.2860">
    <property type="match status" value="1"/>
</dbReference>
<gene>
    <name evidence="2" type="ORF">GDO86_002419</name>
</gene>
<dbReference type="PANTHER" id="PTHR10229">
    <property type="entry name" value="GTP-BINDING PROTEIN HFLX"/>
    <property type="match status" value="1"/>
</dbReference>
<name>A0A8T2KPW9_9PIPI</name>
<comment type="caution">
    <text evidence="2">The sequence shown here is derived from an EMBL/GenBank/DDBJ whole genome shotgun (WGS) entry which is preliminary data.</text>
</comment>
<dbReference type="Proteomes" id="UP000812440">
    <property type="component" value="Chromosome 1"/>
</dbReference>
<dbReference type="InterPro" id="IPR016496">
    <property type="entry name" value="GTPase_HflX"/>
</dbReference>
<accession>A0A8T2KPW9</accession>
<feature type="domain" description="Hflx-type G" evidence="1">
    <location>
        <begin position="78"/>
        <end position="242"/>
    </location>
</feature>
<dbReference type="InterPro" id="IPR030394">
    <property type="entry name" value="G_HFLX_dom"/>
</dbReference>
<dbReference type="GO" id="GO:0005525">
    <property type="term" value="F:GTP binding"/>
    <property type="evidence" value="ECO:0007669"/>
    <property type="project" value="InterPro"/>
</dbReference>
<evidence type="ECO:0000259" key="1">
    <source>
        <dbReference type="PROSITE" id="PS51705"/>
    </source>
</evidence>
<evidence type="ECO:0000313" key="2">
    <source>
        <dbReference type="EMBL" id="KAG8456631.1"/>
    </source>
</evidence>
<dbReference type="Pfam" id="PF16360">
    <property type="entry name" value="GTP-bdg_M"/>
    <property type="match status" value="1"/>
</dbReference>
<dbReference type="InterPro" id="IPR027417">
    <property type="entry name" value="P-loop_NTPase"/>
</dbReference>
<dbReference type="EMBL" id="JAACNH010000001">
    <property type="protein sequence ID" value="KAG8456631.1"/>
    <property type="molecule type" value="Genomic_DNA"/>
</dbReference>
<dbReference type="InterPro" id="IPR006073">
    <property type="entry name" value="GTP-bd"/>
</dbReference>
<protein>
    <recommendedName>
        <fullName evidence="1">Hflx-type G domain-containing protein</fullName>
    </recommendedName>
</protein>
<organism evidence="2 3">
    <name type="scientific">Hymenochirus boettgeri</name>
    <name type="common">Congo dwarf clawed frog</name>
    <dbReference type="NCBI Taxonomy" id="247094"/>
    <lineage>
        <taxon>Eukaryota</taxon>
        <taxon>Metazoa</taxon>
        <taxon>Chordata</taxon>
        <taxon>Craniata</taxon>
        <taxon>Vertebrata</taxon>
        <taxon>Euteleostomi</taxon>
        <taxon>Amphibia</taxon>
        <taxon>Batrachia</taxon>
        <taxon>Anura</taxon>
        <taxon>Pipoidea</taxon>
        <taxon>Pipidae</taxon>
        <taxon>Pipinae</taxon>
        <taxon>Hymenochirus</taxon>
    </lineage>
</organism>
<dbReference type="CDD" id="cd01878">
    <property type="entry name" value="HflX"/>
    <property type="match status" value="1"/>
</dbReference>
<evidence type="ECO:0000313" key="3">
    <source>
        <dbReference type="Proteomes" id="UP000812440"/>
    </source>
</evidence>
<proteinExistence type="predicted"/>
<dbReference type="FunFam" id="3.40.50.300:FF:000886">
    <property type="entry name" value="Putative GTP-binding protein 6"/>
    <property type="match status" value="1"/>
</dbReference>
<dbReference type="InterPro" id="IPR032305">
    <property type="entry name" value="GTP-bd_M"/>
</dbReference>
<dbReference type="AlphaFoldDB" id="A0A8T2KPW9"/>
<dbReference type="GO" id="GO:0043022">
    <property type="term" value="F:ribosome binding"/>
    <property type="evidence" value="ECO:0007669"/>
    <property type="project" value="TreeGrafter"/>
</dbReference>
<dbReference type="PROSITE" id="PS51705">
    <property type="entry name" value="G_HFLX"/>
    <property type="match status" value="1"/>
</dbReference>
<dbReference type="PANTHER" id="PTHR10229:SF0">
    <property type="entry name" value="GTP-BINDING PROTEIN 6-RELATED"/>
    <property type="match status" value="1"/>
</dbReference>
<dbReference type="Pfam" id="PF01926">
    <property type="entry name" value="MMR_HSR1"/>
    <property type="match status" value="1"/>
</dbReference>